<dbReference type="OrthoDB" id="10034606at2759"/>
<proteinExistence type="predicted"/>
<protein>
    <submittedName>
        <fullName evidence="4">Translation initiation factor IF-2-like</fullName>
    </submittedName>
</protein>
<dbReference type="InterPro" id="IPR036514">
    <property type="entry name" value="SGNH_hydro_sf"/>
</dbReference>
<feature type="compositionally biased region" description="Gly residues" evidence="1">
    <location>
        <begin position="57"/>
        <end position="88"/>
    </location>
</feature>
<dbReference type="RefSeq" id="XP_052128043.1">
    <property type="nucleotide sequence ID" value="XM_052272083.1"/>
</dbReference>
<sequence length="312" mass="33224">MSEQAGQQALLMSVPLAGAAQMFLDIAGGQRGGGGGARRERGGHHGGSYRHGRGHGRGGGGHHGGGGGHGQGGRGRGSSRGGQHGGGRGLHRVAQGRVERQRQQSAQSSGQQAPAPIFENYQLIGDSMISRISPIRAKYNAQKAKQIGYVVHGQTCSQLHRLIKSKSCPPLAKRLAILIGTNDALKNVPLECTKNALIAVLKCFKESDSIVLMTIPPIPRLDSQEKVDGINALIKEVAKGIDNVHVFDLHKLFVDESGTPKMGLFQRTFQSGDIDLIHFNKEGQSLVKTKLSEFFKAIEVATGLQQLKVATS</sequence>
<feature type="compositionally biased region" description="Basic residues" evidence="1">
    <location>
        <begin position="41"/>
        <end position="56"/>
    </location>
</feature>
<evidence type="ECO:0000256" key="1">
    <source>
        <dbReference type="SAM" id="MobiDB-lite"/>
    </source>
</evidence>
<evidence type="ECO:0000313" key="4">
    <source>
        <dbReference type="RefSeq" id="XP_052128043.1"/>
    </source>
</evidence>
<reference evidence="4" key="1">
    <citation type="submission" date="2025-08" db="UniProtKB">
        <authorList>
            <consortium name="RefSeq"/>
        </authorList>
    </citation>
    <scope>IDENTIFICATION</scope>
    <source>
        <tissue evidence="4">Whole organism</tissue>
    </source>
</reference>
<dbReference type="KEGG" id="foc:113212894"/>
<dbReference type="GeneID" id="113212894"/>
<dbReference type="Pfam" id="PF17182">
    <property type="entry name" value="OSK"/>
    <property type="match status" value="1"/>
</dbReference>
<feature type="domain" description="OSK" evidence="2">
    <location>
        <begin position="107"/>
        <end position="269"/>
    </location>
</feature>
<dbReference type="Proteomes" id="UP000504606">
    <property type="component" value="Unplaced"/>
</dbReference>
<dbReference type="AlphaFoldDB" id="A0A9C6X2M8"/>
<accession>A0A9C6X2M8</accession>
<evidence type="ECO:0000313" key="3">
    <source>
        <dbReference type="Proteomes" id="UP000504606"/>
    </source>
</evidence>
<organism evidence="3 4">
    <name type="scientific">Frankliniella occidentalis</name>
    <name type="common">Western flower thrips</name>
    <name type="synonym">Euthrips occidentalis</name>
    <dbReference type="NCBI Taxonomy" id="133901"/>
    <lineage>
        <taxon>Eukaryota</taxon>
        <taxon>Metazoa</taxon>
        <taxon>Ecdysozoa</taxon>
        <taxon>Arthropoda</taxon>
        <taxon>Hexapoda</taxon>
        <taxon>Insecta</taxon>
        <taxon>Pterygota</taxon>
        <taxon>Neoptera</taxon>
        <taxon>Paraneoptera</taxon>
        <taxon>Thysanoptera</taxon>
        <taxon>Terebrantia</taxon>
        <taxon>Thripoidea</taxon>
        <taxon>Thripidae</taxon>
        <taxon>Frankliniella</taxon>
    </lineage>
</organism>
<keyword evidence="3" id="KW-1185">Reference proteome</keyword>
<evidence type="ECO:0000259" key="2">
    <source>
        <dbReference type="Pfam" id="PF17182"/>
    </source>
</evidence>
<name>A0A9C6X2M8_FRAOC</name>
<dbReference type="Gene3D" id="3.40.50.1110">
    <property type="entry name" value="SGNH hydrolase"/>
    <property type="match status" value="1"/>
</dbReference>
<dbReference type="SUPFAM" id="SSF52266">
    <property type="entry name" value="SGNH hydrolase"/>
    <property type="match status" value="1"/>
</dbReference>
<feature type="region of interest" description="Disordered" evidence="1">
    <location>
        <begin position="30"/>
        <end position="90"/>
    </location>
</feature>
<dbReference type="InterPro" id="IPR033447">
    <property type="entry name" value="OSK"/>
</dbReference>
<gene>
    <name evidence="4" type="primary">LOC113212894</name>
</gene>